<dbReference type="GO" id="GO:0009264">
    <property type="term" value="P:deoxyribonucleotide catabolic process"/>
    <property type="evidence" value="ECO:0007669"/>
    <property type="project" value="InterPro"/>
</dbReference>
<dbReference type="Pfam" id="PF01791">
    <property type="entry name" value="DeoC"/>
    <property type="match status" value="1"/>
</dbReference>
<dbReference type="CDD" id="cd00959">
    <property type="entry name" value="DeoC"/>
    <property type="match status" value="1"/>
</dbReference>
<evidence type="ECO:0000256" key="9">
    <source>
        <dbReference type="SAM" id="MobiDB-lite"/>
    </source>
</evidence>
<dbReference type="AlphaFoldDB" id="A0A3B1E5U6"/>
<dbReference type="InterPro" id="IPR013785">
    <property type="entry name" value="Aldolase_TIM"/>
</dbReference>
<evidence type="ECO:0000256" key="7">
    <source>
        <dbReference type="ARBA" id="ARBA00032755"/>
    </source>
</evidence>
<evidence type="ECO:0000256" key="3">
    <source>
        <dbReference type="ARBA" id="ARBA00012515"/>
    </source>
</evidence>
<evidence type="ECO:0000256" key="5">
    <source>
        <dbReference type="ARBA" id="ARBA00023270"/>
    </source>
</evidence>
<dbReference type="InterPro" id="IPR011343">
    <property type="entry name" value="DeoC"/>
</dbReference>
<feature type="region of interest" description="Disordered" evidence="9">
    <location>
        <begin position="107"/>
        <end position="136"/>
    </location>
</feature>
<evidence type="ECO:0000256" key="6">
    <source>
        <dbReference type="ARBA" id="ARBA00031814"/>
    </source>
</evidence>
<dbReference type="NCBIfam" id="TIGR00126">
    <property type="entry name" value="deoC"/>
    <property type="match status" value="1"/>
</dbReference>
<dbReference type="PANTHER" id="PTHR10889:SF3">
    <property type="entry name" value="DEOXYRIBOSE-PHOSPHATE ALDOLASE"/>
    <property type="match status" value="1"/>
</dbReference>
<dbReference type="PANTHER" id="PTHR10889">
    <property type="entry name" value="DEOXYRIBOSE-PHOSPHATE ALDOLASE"/>
    <property type="match status" value="1"/>
</dbReference>
<dbReference type="GO" id="GO:0005737">
    <property type="term" value="C:cytoplasm"/>
    <property type="evidence" value="ECO:0007669"/>
    <property type="project" value="InterPro"/>
</dbReference>
<dbReference type="PIRSF" id="PIRSF001357">
    <property type="entry name" value="DeoC"/>
    <property type="match status" value="1"/>
</dbReference>
<organism evidence="10">
    <name type="scientific">hydrothermal vent metagenome</name>
    <dbReference type="NCBI Taxonomy" id="652676"/>
    <lineage>
        <taxon>unclassified sequences</taxon>
        <taxon>metagenomes</taxon>
        <taxon>ecological metagenomes</taxon>
    </lineage>
</organism>
<name>A0A3B1E5U6_9ZZZZ</name>
<reference evidence="10" key="1">
    <citation type="submission" date="2018-06" db="EMBL/GenBank/DDBJ databases">
        <authorList>
            <person name="Zhirakovskaya E."/>
        </authorList>
    </citation>
    <scope>NUCLEOTIDE SEQUENCE</scope>
</reference>
<sequence length="351" mass="37467">MPDSPTLPTLPPSPTVDAVAAAQRAASFATRSIKKSTKLAGLRLALSMTDLTTLEGKDSPEKVRSLCRKAIRPFERDEELLGERLPHVAAVCVYPSMVAVTREALDTGRGLSGPTGGRDAHPTDAQEGGLSSPQSIPKVASVATGFPSGQYPLSVRLRDTEQAIADGADEIDMVINRGAFLSGKYDIVAEEIREVAAVCSGAGVSPASVHLKVILETGELETLDNVRRASDIAIANIRDGDFIKTSTGKVSPAATMPVTLVMLEAIRDEYLRTGRHIGMKPAGGIRTAKQSLHYLVMVQETLGHLPGHEGCPWLSPDLFRFGASSLVNDILRQLVKQKTGHYTAAYDFSEA</sequence>
<gene>
    <name evidence="10" type="ORF">MNBD_PLANCTO03-2444</name>
</gene>
<dbReference type="Gene3D" id="3.20.20.70">
    <property type="entry name" value="Aldolase class I"/>
    <property type="match status" value="1"/>
</dbReference>
<comment type="catalytic activity">
    <reaction evidence="8">
        <text>2-deoxy-D-ribose 5-phosphate = D-glyceraldehyde 3-phosphate + acetaldehyde</text>
        <dbReference type="Rhea" id="RHEA:12821"/>
        <dbReference type="ChEBI" id="CHEBI:15343"/>
        <dbReference type="ChEBI" id="CHEBI:59776"/>
        <dbReference type="ChEBI" id="CHEBI:62877"/>
        <dbReference type="EC" id="4.1.2.4"/>
    </reaction>
</comment>
<comment type="pathway">
    <text evidence="1">Carbohydrate degradation; 2-deoxy-D-ribose 1-phosphate degradation; D-glyceraldehyde 3-phosphate and acetaldehyde from 2-deoxy-alpha-D-ribose 1-phosphate: step 2/2.</text>
</comment>
<dbReference type="EMBL" id="UOGK01000132">
    <property type="protein sequence ID" value="VAX38297.1"/>
    <property type="molecule type" value="Genomic_DNA"/>
</dbReference>
<comment type="similarity">
    <text evidence="2">Belongs to the DeoC/FbaB aldolase family. DeoC type 2 subfamily.</text>
</comment>
<evidence type="ECO:0000256" key="4">
    <source>
        <dbReference type="ARBA" id="ARBA00023239"/>
    </source>
</evidence>
<dbReference type="EC" id="4.1.2.4" evidence="3"/>
<evidence type="ECO:0000256" key="1">
    <source>
        <dbReference type="ARBA" id="ARBA00004816"/>
    </source>
</evidence>
<dbReference type="InterPro" id="IPR002915">
    <property type="entry name" value="DeoC/FbaB/LacD_aldolase"/>
</dbReference>
<evidence type="ECO:0000256" key="8">
    <source>
        <dbReference type="ARBA" id="ARBA00048791"/>
    </source>
</evidence>
<accession>A0A3B1E5U6</accession>
<dbReference type="SUPFAM" id="SSF51569">
    <property type="entry name" value="Aldolase"/>
    <property type="match status" value="1"/>
</dbReference>
<keyword evidence="5" id="KW-0704">Schiff base</keyword>
<evidence type="ECO:0000256" key="2">
    <source>
        <dbReference type="ARBA" id="ARBA00009473"/>
    </source>
</evidence>
<dbReference type="SMART" id="SM01133">
    <property type="entry name" value="DeoC"/>
    <property type="match status" value="1"/>
</dbReference>
<protein>
    <recommendedName>
        <fullName evidence="3">deoxyribose-phosphate aldolase</fullName>
        <ecNumber evidence="3">4.1.2.4</ecNumber>
    </recommendedName>
    <alternativeName>
        <fullName evidence="7">2-deoxy-D-ribose 5-phosphate aldolase</fullName>
    </alternativeName>
    <alternativeName>
        <fullName evidence="6">Phosphodeoxyriboaldolase</fullName>
    </alternativeName>
</protein>
<proteinExistence type="inferred from homology"/>
<keyword evidence="4 10" id="KW-0456">Lyase</keyword>
<dbReference type="GO" id="GO:0004139">
    <property type="term" value="F:deoxyribose-phosphate aldolase activity"/>
    <property type="evidence" value="ECO:0007669"/>
    <property type="project" value="UniProtKB-EC"/>
</dbReference>
<dbReference type="GO" id="GO:0016052">
    <property type="term" value="P:carbohydrate catabolic process"/>
    <property type="evidence" value="ECO:0007669"/>
    <property type="project" value="TreeGrafter"/>
</dbReference>
<evidence type="ECO:0000313" key="10">
    <source>
        <dbReference type="EMBL" id="VAX38297.1"/>
    </source>
</evidence>